<dbReference type="PROSITE" id="PS51352">
    <property type="entry name" value="THIOREDOXIN_2"/>
    <property type="match status" value="1"/>
</dbReference>
<gene>
    <name evidence="7" type="ORF">H6P81_015351</name>
</gene>
<keyword evidence="8" id="KW-1185">Reference proteome</keyword>
<dbReference type="FunFam" id="3.40.30.10:FF:000001">
    <property type="entry name" value="Thioredoxin"/>
    <property type="match status" value="1"/>
</dbReference>
<evidence type="ECO:0000256" key="5">
    <source>
        <dbReference type="ARBA" id="ARBA00023284"/>
    </source>
</evidence>
<evidence type="ECO:0000256" key="4">
    <source>
        <dbReference type="ARBA" id="ARBA00023157"/>
    </source>
</evidence>
<protein>
    <recommendedName>
        <fullName evidence="6">Thioredoxin domain-containing protein</fullName>
    </recommendedName>
</protein>
<dbReference type="PANTHER" id="PTHR45663">
    <property type="entry name" value="GEO12009P1"/>
    <property type="match status" value="1"/>
</dbReference>
<evidence type="ECO:0000256" key="3">
    <source>
        <dbReference type="ARBA" id="ARBA00022982"/>
    </source>
</evidence>
<evidence type="ECO:0000256" key="2">
    <source>
        <dbReference type="ARBA" id="ARBA00022946"/>
    </source>
</evidence>
<keyword evidence="2" id="KW-0809">Transit peptide</keyword>
<feature type="domain" description="Thioredoxin" evidence="6">
    <location>
        <begin position="123"/>
        <end position="240"/>
    </location>
</feature>
<evidence type="ECO:0000259" key="6">
    <source>
        <dbReference type="PROSITE" id="PS51352"/>
    </source>
</evidence>
<dbReference type="InterPro" id="IPR013766">
    <property type="entry name" value="Thioredoxin_domain"/>
</dbReference>
<accession>A0AAV7E850</accession>
<dbReference type="NCBIfam" id="TIGR01068">
    <property type="entry name" value="thioredoxin"/>
    <property type="match status" value="1"/>
</dbReference>
<dbReference type="Pfam" id="PF00085">
    <property type="entry name" value="Thioredoxin"/>
    <property type="match status" value="1"/>
</dbReference>
<dbReference type="InterPro" id="IPR036249">
    <property type="entry name" value="Thioredoxin-like_sf"/>
</dbReference>
<dbReference type="GO" id="GO:0015035">
    <property type="term" value="F:protein-disulfide reductase activity"/>
    <property type="evidence" value="ECO:0007669"/>
    <property type="project" value="InterPro"/>
</dbReference>
<evidence type="ECO:0000313" key="8">
    <source>
        <dbReference type="Proteomes" id="UP000825729"/>
    </source>
</evidence>
<dbReference type="PROSITE" id="PS00194">
    <property type="entry name" value="THIOREDOXIN_1"/>
    <property type="match status" value="1"/>
</dbReference>
<dbReference type="Gene3D" id="3.40.30.10">
    <property type="entry name" value="Glutaredoxin"/>
    <property type="match status" value="1"/>
</dbReference>
<dbReference type="Proteomes" id="UP000825729">
    <property type="component" value="Unassembled WGS sequence"/>
</dbReference>
<evidence type="ECO:0000313" key="7">
    <source>
        <dbReference type="EMBL" id="KAG9444011.1"/>
    </source>
</evidence>
<keyword evidence="4" id="KW-1015">Disulfide bond</keyword>
<dbReference type="AlphaFoldDB" id="A0AAV7E850"/>
<proteinExistence type="predicted"/>
<dbReference type="EMBL" id="JAINDJ010000006">
    <property type="protein sequence ID" value="KAG9444011.1"/>
    <property type="molecule type" value="Genomic_DNA"/>
</dbReference>
<keyword evidence="1" id="KW-0813">Transport</keyword>
<dbReference type="GO" id="GO:0005737">
    <property type="term" value="C:cytoplasm"/>
    <property type="evidence" value="ECO:0007669"/>
    <property type="project" value="TreeGrafter"/>
</dbReference>
<dbReference type="SUPFAM" id="SSF52833">
    <property type="entry name" value="Thioredoxin-like"/>
    <property type="match status" value="1"/>
</dbReference>
<organism evidence="7 8">
    <name type="scientific">Aristolochia fimbriata</name>
    <name type="common">White veined hardy Dutchman's pipe vine</name>
    <dbReference type="NCBI Taxonomy" id="158543"/>
    <lineage>
        <taxon>Eukaryota</taxon>
        <taxon>Viridiplantae</taxon>
        <taxon>Streptophyta</taxon>
        <taxon>Embryophyta</taxon>
        <taxon>Tracheophyta</taxon>
        <taxon>Spermatophyta</taxon>
        <taxon>Magnoliopsida</taxon>
        <taxon>Magnoliidae</taxon>
        <taxon>Piperales</taxon>
        <taxon>Aristolochiaceae</taxon>
        <taxon>Aristolochia</taxon>
    </lineage>
</organism>
<reference evidence="7 8" key="1">
    <citation type="submission" date="2021-07" db="EMBL/GenBank/DDBJ databases">
        <title>The Aristolochia fimbriata genome: insights into angiosperm evolution, floral development and chemical biosynthesis.</title>
        <authorList>
            <person name="Jiao Y."/>
        </authorList>
    </citation>
    <scope>NUCLEOTIDE SEQUENCE [LARGE SCALE GENOMIC DNA]</scope>
    <source>
        <strain evidence="7">IBCAS-2021</strain>
        <tissue evidence="7">Leaf</tissue>
    </source>
</reference>
<dbReference type="PANTHER" id="PTHR45663:SF21">
    <property type="entry name" value="THIOREDOXIN M3, CHLOROPLASTIC"/>
    <property type="match status" value="1"/>
</dbReference>
<dbReference type="InterPro" id="IPR005746">
    <property type="entry name" value="Thioredoxin"/>
</dbReference>
<keyword evidence="3" id="KW-0249">Electron transport</keyword>
<sequence>MAGNNDQPPDQKRRSLLYKALTFSSPPQPRIPPSTSDPLLLPAVFVRSSFLCRMALAYLSPLCVSCASPVEENPSSSHSHQWPLQGSVSAATPLQFRPNKGSLVRPLLKDFPFSLRKTPPRSSTIASALADRSLSVVTGSTWETCVLESDVPVLVEFWTSWCGPCRMVHPIISEVAAEYASEIKCFKLDADDDYEIASECSVKSVPTVVLFKNGKKLESITGTMPKYVYVEAIRRTLSKK</sequence>
<name>A0AAV7E850_ARIFI</name>
<dbReference type="PRINTS" id="PR00421">
    <property type="entry name" value="THIOREDOXIN"/>
</dbReference>
<comment type="caution">
    <text evidence="7">The sequence shown here is derived from an EMBL/GenBank/DDBJ whole genome shotgun (WGS) entry which is preliminary data.</text>
</comment>
<keyword evidence="5" id="KW-0676">Redox-active center</keyword>
<dbReference type="InterPro" id="IPR017937">
    <property type="entry name" value="Thioredoxin_CS"/>
</dbReference>
<evidence type="ECO:0000256" key="1">
    <source>
        <dbReference type="ARBA" id="ARBA00022448"/>
    </source>
</evidence>
<dbReference type="CDD" id="cd02947">
    <property type="entry name" value="TRX_family"/>
    <property type="match status" value="1"/>
</dbReference>